<dbReference type="InParanoid" id="C3ZLV6"/>
<feature type="transmembrane region" description="Helical" evidence="1">
    <location>
        <begin position="208"/>
        <end position="231"/>
    </location>
</feature>
<name>C3ZLV6_BRAFL</name>
<keyword evidence="1" id="KW-0472">Membrane</keyword>
<gene>
    <name evidence="2" type="ORF">BRAFLDRAFT_109719</name>
</gene>
<sequence>MARVGVEQQERVHIEVKKTGTFVAIAKGAYNSHNFAVKNLQDCKRPYEYDGREAYLCLPFGGGFSSCGDFFAAAVYYVSLLTWIIPAVLAYGTVNRRPSEELFSKGYLDFSFVFYFFLSLYHVAAFVIICINWNTFNNAWYMIEVNDLVDSKNEFFEVTASSARSLTFLHADQQNFLLARLEASNDVTLGVMAYTSAYTRDQFTVPAIQLFVFTALSIMSAGIQFGTLANFT</sequence>
<feature type="transmembrane region" description="Helical" evidence="1">
    <location>
        <begin position="112"/>
        <end position="134"/>
    </location>
</feature>
<dbReference type="EMBL" id="GG666642">
    <property type="protein sequence ID" value="EEN46437.1"/>
    <property type="molecule type" value="Genomic_DNA"/>
</dbReference>
<protein>
    <submittedName>
        <fullName evidence="2">Uncharacterized protein</fullName>
    </submittedName>
</protein>
<evidence type="ECO:0000313" key="2">
    <source>
        <dbReference type="EMBL" id="EEN46437.1"/>
    </source>
</evidence>
<feature type="transmembrane region" description="Helical" evidence="1">
    <location>
        <begin position="70"/>
        <end position="91"/>
    </location>
</feature>
<reference evidence="2" key="1">
    <citation type="journal article" date="2008" name="Nature">
        <title>The amphioxus genome and the evolution of the chordate karyotype.</title>
        <authorList>
            <consortium name="US DOE Joint Genome Institute (JGI-PGF)"/>
            <person name="Putnam N.H."/>
            <person name="Butts T."/>
            <person name="Ferrier D.E.K."/>
            <person name="Furlong R.F."/>
            <person name="Hellsten U."/>
            <person name="Kawashima T."/>
            <person name="Robinson-Rechavi M."/>
            <person name="Shoguchi E."/>
            <person name="Terry A."/>
            <person name="Yu J.-K."/>
            <person name="Benito-Gutierrez E.L."/>
            <person name="Dubchak I."/>
            <person name="Garcia-Fernandez J."/>
            <person name="Gibson-Brown J.J."/>
            <person name="Grigoriev I.V."/>
            <person name="Horton A.C."/>
            <person name="de Jong P.J."/>
            <person name="Jurka J."/>
            <person name="Kapitonov V.V."/>
            <person name="Kohara Y."/>
            <person name="Kuroki Y."/>
            <person name="Lindquist E."/>
            <person name="Lucas S."/>
            <person name="Osoegawa K."/>
            <person name="Pennacchio L.A."/>
            <person name="Salamov A.A."/>
            <person name="Satou Y."/>
            <person name="Sauka-Spengler T."/>
            <person name="Schmutz J."/>
            <person name="Shin-I T."/>
            <person name="Toyoda A."/>
            <person name="Bronner-Fraser M."/>
            <person name="Fujiyama A."/>
            <person name="Holland L.Z."/>
            <person name="Holland P.W.H."/>
            <person name="Satoh N."/>
            <person name="Rokhsar D.S."/>
        </authorList>
    </citation>
    <scope>NUCLEOTIDE SEQUENCE [LARGE SCALE GENOMIC DNA]</scope>
    <source>
        <strain evidence="2">S238N-H82</strain>
        <tissue evidence="2">Testes</tissue>
    </source>
</reference>
<keyword evidence="1" id="KW-0812">Transmembrane</keyword>
<organism>
    <name type="scientific">Branchiostoma floridae</name>
    <name type="common">Florida lancelet</name>
    <name type="synonym">Amphioxus</name>
    <dbReference type="NCBI Taxonomy" id="7739"/>
    <lineage>
        <taxon>Eukaryota</taxon>
        <taxon>Metazoa</taxon>
        <taxon>Chordata</taxon>
        <taxon>Cephalochordata</taxon>
        <taxon>Leptocardii</taxon>
        <taxon>Amphioxiformes</taxon>
        <taxon>Branchiostomatidae</taxon>
        <taxon>Branchiostoma</taxon>
    </lineage>
</organism>
<evidence type="ECO:0000256" key="1">
    <source>
        <dbReference type="SAM" id="Phobius"/>
    </source>
</evidence>
<keyword evidence="1" id="KW-1133">Transmembrane helix</keyword>
<proteinExistence type="predicted"/>
<dbReference type="AlphaFoldDB" id="C3ZLV6"/>
<accession>C3ZLV6</accession>